<dbReference type="Proteomes" id="UP000001732">
    <property type="component" value="Chromosome"/>
</dbReference>
<proteinExistence type="predicted"/>
<evidence type="ECO:0000259" key="3">
    <source>
        <dbReference type="Pfam" id="PF20990"/>
    </source>
</evidence>
<keyword evidence="1" id="KW-0472">Membrane</keyword>
<keyword evidence="5" id="KW-1185">Reference proteome</keyword>
<dbReference type="Pfam" id="PF09972">
    <property type="entry name" value="DUF2207"/>
    <property type="match status" value="1"/>
</dbReference>
<keyword evidence="1" id="KW-0812">Transmembrane</keyword>
<feature type="transmembrane region" description="Helical" evidence="1">
    <location>
        <begin position="480"/>
        <end position="498"/>
    </location>
</feature>
<evidence type="ECO:0000259" key="2">
    <source>
        <dbReference type="Pfam" id="PF09972"/>
    </source>
</evidence>
<dbReference type="Pfam" id="PF20990">
    <property type="entry name" value="DUF2207_C"/>
    <property type="match status" value="1"/>
</dbReference>
<evidence type="ECO:0000313" key="5">
    <source>
        <dbReference type="Proteomes" id="UP000001732"/>
    </source>
</evidence>
<reference evidence="5" key="1">
    <citation type="submission" date="2008-08" db="EMBL/GenBank/DDBJ databases">
        <title>The complete genome sequence of Coprothermobacter proteolyticus strain ATCC 5245 / DSM 5265 / BT.</title>
        <authorList>
            <person name="Dodson R.J."/>
            <person name="Durkin A.S."/>
            <person name="Wu M."/>
            <person name="Eisen J."/>
            <person name="Sutton G."/>
        </authorList>
    </citation>
    <scope>NUCLEOTIDE SEQUENCE [LARGE SCALE GENOMIC DNA]</scope>
    <source>
        <strain evidence="5">ATCC 35245 / DSM 5265 / OCM 4 / BT</strain>
    </source>
</reference>
<accession>B5YA43</accession>
<protein>
    <recommendedName>
        <fullName evidence="6">DUF2207 domain-containing protein</fullName>
    </recommendedName>
</protein>
<dbReference type="STRING" id="309798.COPRO5265_1339"/>
<feature type="domain" description="Predicted membrane protein YciQ-like C-terminal" evidence="3">
    <location>
        <begin position="319"/>
        <end position="561"/>
    </location>
</feature>
<evidence type="ECO:0000256" key="1">
    <source>
        <dbReference type="SAM" id="Phobius"/>
    </source>
</evidence>
<feature type="domain" description="DUF2207" evidence="2">
    <location>
        <begin position="63"/>
        <end position="253"/>
    </location>
</feature>
<dbReference type="eggNOG" id="COG4907">
    <property type="taxonomic scope" value="Bacteria"/>
</dbReference>
<reference evidence="4 5" key="2">
    <citation type="journal article" date="2014" name="Genome Announc.">
        <title>Complete Genome Sequence of Coprothermobacter proteolyticus DSM 5265.</title>
        <authorList>
            <person name="Alexiev A."/>
            <person name="Coil D.A."/>
            <person name="Badger J.H."/>
            <person name="Enticknap J."/>
            <person name="Ward N."/>
            <person name="Robb F.T."/>
            <person name="Eisen J.A."/>
        </authorList>
    </citation>
    <scope>NUCLEOTIDE SEQUENCE [LARGE SCALE GENOMIC DNA]</scope>
    <source>
        <strain evidence="5">ATCC 35245 / DSM 5265 / OCM 4 / BT</strain>
    </source>
</reference>
<name>B5YA43_COPPD</name>
<evidence type="ECO:0008006" key="6">
    <source>
        <dbReference type="Google" id="ProtNLM"/>
    </source>
</evidence>
<feature type="transmembrane region" description="Helical" evidence="1">
    <location>
        <begin position="289"/>
        <end position="309"/>
    </location>
</feature>
<dbReference type="EMBL" id="CP001145">
    <property type="protein sequence ID" value="ACI18087.1"/>
    <property type="molecule type" value="Genomic_DNA"/>
</dbReference>
<keyword evidence="1" id="KW-1133">Transmembrane helix</keyword>
<gene>
    <name evidence="4" type="ordered locus">COPRO5265_1339</name>
</gene>
<evidence type="ECO:0000313" key="4">
    <source>
        <dbReference type="EMBL" id="ACI18087.1"/>
    </source>
</evidence>
<feature type="transmembrane region" description="Helical" evidence="1">
    <location>
        <begin position="446"/>
        <end position="468"/>
    </location>
</feature>
<dbReference type="KEGG" id="cpo:COPRO5265_1339"/>
<sequence>MCFMKYCALSTFISSVIYNGLMKTRITLWLLVFLCFGVLFQCVSVFLLPSSVAAVTFELPERTFSMVVEEDGSALVEETVTWLLKDPFRYVTWRVEYPSEVDIEDLQVAVLQGPNLTPEINYVMNRHNVVSLELWFAPRSPSSSGQGVYVNVPKEGQIVQVKFSYYLRNIMMECNDFSQLFVKFIGEGTAVKTDKLVVMIAFPSVFGEPSSVYVHPLGLKKEVTKGLQNDRYVFHYVFEQVPANTYVEGRFVFPRLLGTGTNYKNSVLSLADVEEIERQYTSIYQRTKMLGLFYPILLFVIFLGIYLLYGRERKIKYDALYERDLPTQDPPELVNAIVSRVCKEPDNDGFSAAVLDMVRKGHLSFIEKSGEVVGLKLIDDDTSRPYLSGALEAIANKEGEIIFSRLEKTFKKKSLVDKFWDNLTKWEESVTVLAQKRKYFNSTGNTIAKTVAVVGGIALPIIMLTASANTDFPLMDARTFMMAGMGVSFIMALIVLFMNRAVFSHWTEEGLLYVKQWQALRKYLTDFTLLSQNPPQALAMWDELLVYGTALGVAKQTLKNLRQLYPTAPPETPVAGTLYVRPFIVDKLNGMPTTALLSMGGGKSGIRGGGGFGSGASVGGGAGGSSVGAG</sequence>
<dbReference type="InterPro" id="IPR048389">
    <property type="entry name" value="YciQ-like_C"/>
</dbReference>
<dbReference type="AlphaFoldDB" id="B5YA43"/>
<dbReference type="InterPro" id="IPR018702">
    <property type="entry name" value="DUF2207"/>
</dbReference>
<organism evidence="4 5">
    <name type="scientific">Coprothermobacter proteolyticus (strain ATCC 35245 / DSM 5265 / OCM 4 / BT)</name>
    <dbReference type="NCBI Taxonomy" id="309798"/>
    <lineage>
        <taxon>Bacteria</taxon>
        <taxon>Pseudomonadati</taxon>
        <taxon>Coprothermobacterota</taxon>
        <taxon>Coprothermobacteria</taxon>
        <taxon>Coprothermobacterales</taxon>
        <taxon>Coprothermobacteraceae</taxon>
        <taxon>Coprothermobacter</taxon>
    </lineage>
</organism>